<dbReference type="InterPro" id="IPR027417">
    <property type="entry name" value="P-loop_NTPase"/>
</dbReference>
<gene>
    <name evidence="1" type="ORF">B4N89_46865</name>
</gene>
<keyword evidence="2" id="KW-1185">Reference proteome</keyword>
<dbReference type="InterPro" id="IPR011990">
    <property type="entry name" value="TPR-like_helical_dom_sf"/>
</dbReference>
<comment type="caution">
    <text evidence="1">The sequence shown here is derived from an EMBL/GenBank/DDBJ whole genome shotgun (WGS) entry which is preliminary data.</text>
</comment>
<dbReference type="STRING" id="159449.B4N89_46865"/>
<dbReference type="AlphaFoldDB" id="A0A1T3NI31"/>
<dbReference type="EMBL" id="MWQN01000006">
    <property type="protein sequence ID" value="OPC76536.1"/>
    <property type="molecule type" value="Genomic_DNA"/>
</dbReference>
<dbReference type="InterPro" id="IPR019734">
    <property type="entry name" value="TPR_rpt"/>
</dbReference>
<reference evidence="1 2" key="1">
    <citation type="submission" date="2017-03" db="EMBL/GenBank/DDBJ databases">
        <title>Draft genome sequence of Streptomyces scabrisporus NF3, endophyte isolated from Amphipterygium adstringens.</title>
        <authorList>
            <person name="Vazquez M."/>
            <person name="Ceapa C.D."/>
            <person name="Rodriguez Luna D."/>
            <person name="Sanchez Esquivel S."/>
        </authorList>
    </citation>
    <scope>NUCLEOTIDE SEQUENCE [LARGE SCALE GENOMIC DNA]</scope>
    <source>
        <strain evidence="1 2">NF3</strain>
    </source>
</reference>
<dbReference type="SUPFAM" id="SSF52540">
    <property type="entry name" value="P-loop containing nucleoside triphosphate hydrolases"/>
    <property type="match status" value="1"/>
</dbReference>
<sequence>MTGPGDDPPAPASAGRWSVHADRGGVAAQTVGNLSLTVDAVPVPAPVTVVETLPRDVAAFTGRAGELDRIVDGAAGPGAVLVIHTVDGMPGIGKTALATHAAHRLKERFPDGRLFVSLHAHTGDRAPADPAEVLAALLTARGFRPLDVPRTLDGRVGAWRDHTAGLRLLLVLDDAADERQVEPLLPGADGSVVLITSRTRLALDGAEPLTLPRLPRRQGVVLFSRLARRAPVGLADTFAIERAVALCGGLPLAISLLATRLAAHPTWHLTDFVEEFAAAQDRLEELRAGTRAVSTAFRLSYDELPFERRRLFRRLGLHPGPDLDAAAVAALDDTTPERARAALRVLDDRHLIEQPTPGRYRLHDLMRVYARALAAHDPENDRARAIDRLLGHYLDIATRREPADRRSAVPSSGARMRAERGNLLACLDHTAAHGPVRYLIDLTAATAGFMLREGPWTRAAELHSVAAAAARAHRLTADEATALDHLGVARRMLGDHEEAIELHARARALYREVGDRRGEADALDNLGLARRLRGEYATAAELHQRARELYREIGHVAGQAEAVDNLGAAHRMLGEYATAAELHEQASALFRATGNRHGEAHALDALGLAQRMLGRYAASAELHERAREMHHDLGDRLGEANATDHLGTTRRLLDDYAEAARLHARSRDLYRAIGDRLGEANAVGHLGRDRRMLDDYAGAEPLLEQARALYHAIGHRLGEANALDDLGDTRRMLGDPAAAAELHERAHALFHDIGSRHGEAKTLDNLGLARRVLGDPAAAAELHERAHALFHDIGNRIGEATALDRLGVARRELGDPAAAAELHERARAIYGAIGSRHGEADALDNLGTARRALGDLAAAAELHRQAAETHRAIGNRRGEADALDHLGTVRLALGDPAGAAEHHERARDLYRDLGDRKGELPAAARLRLSQGVPDERT</sequence>
<organism evidence="1 2">
    <name type="scientific">Embleya scabrispora</name>
    <dbReference type="NCBI Taxonomy" id="159449"/>
    <lineage>
        <taxon>Bacteria</taxon>
        <taxon>Bacillati</taxon>
        <taxon>Actinomycetota</taxon>
        <taxon>Actinomycetes</taxon>
        <taxon>Kitasatosporales</taxon>
        <taxon>Streptomycetaceae</taxon>
        <taxon>Embleya</taxon>
    </lineage>
</organism>
<dbReference type="Gene3D" id="3.40.50.300">
    <property type="entry name" value="P-loop containing nucleotide triphosphate hydrolases"/>
    <property type="match status" value="1"/>
</dbReference>
<dbReference type="SUPFAM" id="SSF48452">
    <property type="entry name" value="TPR-like"/>
    <property type="match status" value="2"/>
</dbReference>
<accession>A0A1T3NI31</accession>
<protein>
    <submittedName>
        <fullName evidence="1">Uncharacterized protein</fullName>
    </submittedName>
</protein>
<dbReference type="PANTHER" id="PTHR10098:SF106">
    <property type="entry name" value="TETRATRICOPEPTIDE REPEAT PROTEIN 28-LIKE PROTEIN"/>
    <property type="match status" value="1"/>
</dbReference>
<dbReference type="InterPro" id="IPR036388">
    <property type="entry name" value="WH-like_DNA-bd_sf"/>
</dbReference>
<dbReference type="PRINTS" id="PR00364">
    <property type="entry name" value="DISEASERSIST"/>
</dbReference>
<dbReference type="GO" id="GO:0043531">
    <property type="term" value="F:ADP binding"/>
    <property type="evidence" value="ECO:0007669"/>
    <property type="project" value="InterPro"/>
</dbReference>
<name>A0A1T3NI31_9ACTN</name>
<proteinExistence type="predicted"/>
<dbReference type="PANTHER" id="PTHR10098">
    <property type="entry name" value="RAPSYN-RELATED"/>
    <property type="match status" value="1"/>
</dbReference>
<evidence type="ECO:0000313" key="2">
    <source>
        <dbReference type="Proteomes" id="UP000190037"/>
    </source>
</evidence>
<dbReference type="Gene3D" id="1.10.10.10">
    <property type="entry name" value="Winged helix-like DNA-binding domain superfamily/Winged helix DNA-binding domain"/>
    <property type="match status" value="1"/>
</dbReference>
<dbReference type="SMART" id="SM00028">
    <property type="entry name" value="TPR"/>
    <property type="match status" value="10"/>
</dbReference>
<dbReference type="Proteomes" id="UP000190037">
    <property type="component" value="Unassembled WGS sequence"/>
</dbReference>
<dbReference type="Pfam" id="PF13424">
    <property type="entry name" value="TPR_12"/>
    <property type="match status" value="5"/>
</dbReference>
<dbReference type="Gene3D" id="1.25.40.10">
    <property type="entry name" value="Tetratricopeptide repeat domain"/>
    <property type="match status" value="4"/>
</dbReference>
<evidence type="ECO:0000313" key="1">
    <source>
        <dbReference type="EMBL" id="OPC76536.1"/>
    </source>
</evidence>